<dbReference type="PRINTS" id="PR00069">
    <property type="entry name" value="ALDKETRDTASE"/>
</dbReference>
<comment type="caution">
    <text evidence="8">The sequence shown here is derived from an EMBL/GenBank/DDBJ whole genome shotgun (WGS) entry which is preliminary data.</text>
</comment>
<sequence length="263" mass="29293">MPQVGFGVFQVPDDEAERVVTVALEAGYRSIDTASAYGNEEGVGRALRDSAVPREELFVTTKLWNDEQGYDNALRACEASLSRLGLDYLDLYLIHWPMTARDTYLETWRALERLKRDGRVRSIGVSNFTVETLRRVIEEADVVPAVNQIELHPYLQQDGLRAFHRDHGIRTEAWAPLGQGQGLLDDPALDRIARDHGRTPAQIVLRWHLQIGNVVIPKSVTPSRIAENIDLSGFELSPDDLKTIGELDKGIRVGPDPATFGAA</sequence>
<dbReference type="PIRSF" id="PIRSF000097">
    <property type="entry name" value="AKR"/>
    <property type="match status" value="1"/>
</dbReference>
<evidence type="ECO:0000256" key="6">
    <source>
        <dbReference type="PIRSR" id="PIRSR000097-3"/>
    </source>
</evidence>
<keyword evidence="2" id="KW-0521">NADP</keyword>
<evidence type="ECO:0000259" key="7">
    <source>
        <dbReference type="Pfam" id="PF00248"/>
    </source>
</evidence>
<dbReference type="GO" id="GO:0016616">
    <property type="term" value="F:oxidoreductase activity, acting on the CH-OH group of donors, NAD or NADP as acceptor"/>
    <property type="evidence" value="ECO:0007669"/>
    <property type="project" value="UniProtKB-ARBA"/>
</dbReference>
<dbReference type="EMBL" id="VCKW01000096">
    <property type="protein sequence ID" value="TMQ97943.1"/>
    <property type="molecule type" value="Genomic_DNA"/>
</dbReference>
<dbReference type="PROSITE" id="PS00062">
    <property type="entry name" value="ALDOKETO_REDUCTASE_2"/>
    <property type="match status" value="1"/>
</dbReference>
<dbReference type="FunFam" id="3.20.20.100:FF:000015">
    <property type="entry name" value="Oxidoreductase, aldo/keto reductase family"/>
    <property type="match status" value="1"/>
</dbReference>
<name>A0A5C4J9S8_9ACTN</name>
<dbReference type="PROSITE" id="PS00798">
    <property type="entry name" value="ALDOKETO_REDUCTASE_1"/>
    <property type="match status" value="1"/>
</dbReference>
<evidence type="ECO:0000256" key="3">
    <source>
        <dbReference type="ARBA" id="ARBA00023002"/>
    </source>
</evidence>
<dbReference type="Proteomes" id="UP000309174">
    <property type="component" value="Unassembled WGS sequence"/>
</dbReference>
<feature type="binding site" evidence="5">
    <location>
        <position position="95"/>
    </location>
    <ligand>
        <name>substrate</name>
    </ligand>
</feature>
<dbReference type="PROSITE" id="PS00063">
    <property type="entry name" value="ALDOKETO_REDUCTASE_3"/>
    <property type="match status" value="1"/>
</dbReference>
<evidence type="ECO:0000256" key="4">
    <source>
        <dbReference type="PIRSR" id="PIRSR000097-1"/>
    </source>
</evidence>
<dbReference type="PANTHER" id="PTHR43827">
    <property type="entry name" value="2,5-DIKETO-D-GLUCONIC ACID REDUCTASE"/>
    <property type="match status" value="1"/>
</dbReference>
<gene>
    <name evidence="8" type="ORF">ETD83_19570</name>
</gene>
<organism evidence="8 9">
    <name type="scientific">Actinomadura soli</name>
    <dbReference type="NCBI Taxonomy" id="2508997"/>
    <lineage>
        <taxon>Bacteria</taxon>
        <taxon>Bacillati</taxon>
        <taxon>Actinomycetota</taxon>
        <taxon>Actinomycetes</taxon>
        <taxon>Streptosporangiales</taxon>
        <taxon>Thermomonosporaceae</taxon>
        <taxon>Actinomadura</taxon>
    </lineage>
</organism>
<dbReference type="PANTHER" id="PTHR43827:SF3">
    <property type="entry name" value="NADP-DEPENDENT OXIDOREDUCTASE DOMAIN-CONTAINING PROTEIN"/>
    <property type="match status" value="1"/>
</dbReference>
<protein>
    <submittedName>
        <fullName evidence="8">Aldo/keto reductase</fullName>
    </submittedName>
</protein>
<dbReference type="OrthoDB" id="9804790at2"/>
<accession>A0A5C4J9S8</accession>
<feature type="active site" description="Proton donor" evidence="4">
    <location>
        <position position="37"/>
    </location>
</feature>
<feature type="domain" description="NADP-dependent oxidoreductase" evidence="7">
    <location>
        <begin position="10"/>
        <end position="248"/>
    </location>
</feature>
<dbReference type="InterPro" id="IPR018170">
    <property type="entry name" value="Aldo/ket_reductase_CS"/>
</dbReference>
<dbReference type="AlphaFoldDB" id="A0A5C4J9S8"/>
<evidence type="ECO:0000256" key="1">
    <source>
        <dbReference type="ARBA" id="ARBA00007905"/>
    </source>
</evidence>
<dbReference type="SUPFAM" id="SSF51430">
    <property type="entry name" value="NAD(P)-linked oxidoreductase"/>
    <property type="match status" value="1"/>
</dbReference>
<dbReference type="InterPro" id="IPR020471">
    <property type="entry name" value="AKR"/>
</dbReference>
<dbReference type="RefSeq" id="WP_138646603.1">
    <property type="nucleotide sequence ID" value="NZ_VCKW01000096.1"/>
</dbReference>
<keyword evidence="9" id="KW-1185">Reference proteome</keyword>
<feature type="site" description="Lowers pKa of active site Tyr" evidence="6">
    <location>
        <position position="62"/>
    </location>
</feature>
<dbReference type="InterPro" id="IPR036812">
    <property type="entry name" value="NAD(P)_OxRdtase_dom_sf"/>
</dbReference>
<proteinExistence type="inferred from homology"/>
<comment type="similarity">
    <text evidence="1">Belongs to the aldo/keto reductase family.</text>
</comment>
<dbReference type="InterPro" id="IPR023210">
    <property type="entry name" value="NADP_OxRdtase_dom"/>
</dbReference>
<dbReference type="Gene3D" id="3.20.20.100">
    <property type="entry name" value="NADP-dependent oxidoreductase domain"/>
    <property type="match status" value="1"/>
</dbReference>
<evidence type="ECO:0000256" key="2">
    <source>
        <dbReference type="ARBA" id="ARBA00022857"/>
    </source>
</evidence>
<evidence type="ECO:0000256" key="5">
    <source>
        <dbReference type="PIRSR" id="PIRSR000097-2"/>
    </source>
</evidence>
<dbReference type="Pfam" id="PF00248">
    <property type="entry name" value="Aldo_ket_red"/>
    <property type="match status" value="1"/>
</dbReference>
<evidence type="ECO:0000313" key="8">
    <source>
        <dbReference type="EMBL" id="TMQ97943.1"/>
    </source>
</evidence>
<reference evidence="8 9" key="1">
    <citation type="submission" date="2019-05" db="EMBL/GenBank/DDBJ databases">
        <title>Draft genome sequence of Actinomadura sp. 14C53.</title>
        <authorList>
            <person name="Saricaoglu S."/>
            <person name="Isik K."/>
        </authorList>
    </citation>
    <scope>NUCLEOTIDE SEQUENCE [LARGE SCALE GENOMIC DNA]</scope>
    <source>
        <strain evidence="8 9">14C53</strain>
    </source>
</reference>
<keyword evidence="3" id="KW-0560">Oxidoreductase</keyword>
<evidence type="ECO:0000313" key="9">
    <source>
        <dbReference type="Proteomes" id="UP000309174"/>
    </source>
</evidence>